<dbReference type="Proteomes" id="UP000281553">
    <property type="component" value="Unassembled WGS sequence"/>
</dbReference>
<organism evidence="2 3">
    <name type="scientific">Dibothriocephalus latus</name>
    <name type="common">Fish tapeworm</name>
    <name type="synonym">Diphyllobothrium latum</name>
    <dbReference type="NCBI Taxonomy" id="60516"/>
    <lineage>
        <taxon>Eukaryota</taxon>
        <taxon>Metazoa</taxon>
        <taxon>Spiralia</taxon>
        <taxon>Lophotrochozoa</taxon>
        <taxon>Platyhelminthes</taxon>
        <taxon>Cestoda</taxon>
        <taxon>Eucestoda</taxon>
        <taxon>Diphyllobothriidea</taxon>
        <taxon>Diphyllobothriidae</taxon>
        <taxon>Dibothriocephalus</taxon>
    </lineage>
</organism>
<evidence type="ECO:0000256" key="1">
    <source>
        <dbReference type="SAM" id="MobiDB-lite"/>
    </source>
</evidence>
<accession>A0A3P7NIB4</accession>
<feature type="region of interest" description="Disordered" evidence="1">
    <location>
        <begin position="38"/>
        <end position="59"/>
    </location>
</feature>
<evidence type="ECO:0000313" key="3">
    <source>
        <dbReference type="Proteomes" id="UP000281553"/>
    </source>
</evidence>
<reference evidence="2 3" key="1">
    <citation type="submission" date="2018-11" db="EMBL/GenBank/DDBJ databases">
        <authorList>
            <consortium name="Pathogen Informatics"/>
        </authorList>
    </citation>
    <scope>NUCLEOTIDE SEQUENCE [LARGE SCALE GENOMIC DNA]</scope>
</reference>
<dbReference type="EMBL" id="UYRU01080244">
    <property type="protein sequence ID" value="VDN30871.1"/>
    <property type="molecule type" value="Genomic_DNA"/>
</dbReference>
<proteinExistence type="predicted"/>
<keyword evidence="3" id="KW-1185">Reference proteome</keyword>
<dbReference type="AlphaFoldDB" id="A0A3P7NIB4"/>
<evidence type="ECO:0000313" key="2">
    <source>
        <dbReference type="EMBL" id="VDN30871.1"/>
    </source>
</evidence>
<feature type="non-terminal residue" evidence="2">
    <location>
        <position position="78"/>
    </location>
</feature>
<sequence>MGFSAAHLVSSDVWERTGVCFTGNSVCSADTSLLEVSMSPTPNSDVRGASANPPPSARSAPYPAFTLFNSSAVSSFGK</sequence>
<name>A0A3P7NIB4_DIBLA</name>
<gene>
    <name evidence="2" type="ORF">DILT_LOCUS15632</name>
</gene>
<protein>
    <submittedName>
        <fullName evidence="2">Uncharacterized protein</fullName>
    </submittedName>
</protein>